<dbReference type="EMBL" id="RCHS01004067">
    <property type="protein sequence ID" value="RMX37852.1"/>
    <property type="molecule type" value="Genomic_DNA"/>
</dbReference>
<evidence type="ECO:0000313" key="2">
    <source>
        <dbReference type="Proteomes" id="UP000275408"/>
    </source>
</evidence>
<reference evidence="1 2" key="1">
    <citation type="journal article" date="2018" name="Sci. Rep.">
        <title>Comparative analysis of the Pocillopora damicornis genome highlights role of immune system in coral evolution.</title>
        <authorList>
            <person name="Cunning R."/>
            <person name="Bay R.A."/>
            <person name="Gillette P."/>
            <person name="Baker A.C."/>
            <person name="Traylor-Knowles N."/>
        </authorList>
    </citation>
    <scope>NUCLEOTIDE SEQUENCE [LARGE SCALE GENOMIC DNA]</scope>
    <source>
        <strain evidence="1">RSMAS</strain>
        <tissue evidence="1">Whole animal</tissue>
    </source>
</reference>
<proteinExistence type="predicted"/>
<protein>
    <submittedName>
        <fullName evidence="1">Uncharacterized protein</fullName>
    </submittedName>
</protein>
<keyword evidence="2" id="KW-1185">Reference proteome</keyword>
<gene>
    <name evidence="1" type="ORF">pdam_00007039</name>
</gene>
<dbReference type="AlphaFoldDB" id="A0A3M6T905"/>
<name>A0A3M6T905_POCDA</name>
<organism evidence="1 2">
    <name type="scientific">Pocillopora damicornis</name>
    <name type="common">Cauliflower coral</name>
    <name type="synonym">Millepora damicornis</name>
    <dbReference type="NCBI Taxonomy" id="46731"/>
    <lineage>
        <taxon>Eukaryota</taxon>
        <taxon>Metazoa</taxon>
        <taxon>Cnidaria</taxon>
        <taxon>Anthozoa</taxon>
        <taxon>Hexacorallia</taxon>
        <taxon>Scleractinia</taxon>
        <taxon>Astrocoeniina</taxon>
        <taxon>Pocilloporidae</taxon>
        <taxon>Pocillopora</taxon>
    </lineage>
</organism>
<sequence>MFPLSSPTKTSVLFVSLEVNVATPQPSHELLQMTLLPNHPRKQVSIDFVKTDRQPSLLDSKPEEQRYVSNDLTVLQNPSREFRIATTSIKSLRAASDRHRIPWKCQCCVPSEVQNSGQRQLIVLTVEKVGHTMPKVGVLLSIESATPAKNVAIMCSIVEVIKRVNKESKPRSPPSSSDNEYTLMLTSPTKVSAPFVLLKVNIVICKLLVDSGARVNIVSYDVSKMFDCGLEPCDMLLTHLNPS</sequence>
<evidence type="ECO:0000313" key="1">
    <source>
        <dbReference type="EMBL" id="RMX37852.1"/>
    </source>
</evidence>
<accession>A0A3M6T905</accession>
<comment type="caution">
    <text evidence="1">The sequence shown here is derived from an EMBL/GenBank/DDBJ whole genome shotgun (WGS) entry which is preliminary data.</text>
</comment>
<dbReference type="Proteomes" id="UP000275408">
    <property type="component" value="Unassembled WGS sequence"/>
</dbReference>